<dbReference type="GeneID" id="86911226"/>
<dbReference type="Pfam" id="PF19776">
    <property type="entry name" value="DUF6262"/>
    <property type="match status" value="1"/>
</dbReference>
<dbReference type="Proteomes" id="UP000305511">
    <property type="component" value="Unassembled WGS sequence"/>
</dbReference>
<protein>
    <submittedName>
        <fullName evidence="2 4">Transposase</fullName>
    </submittedName>
</protein>
<evidence type="ECO:0000313" key="5">
    <source>
        <dbReference type="Proteomes" id="UP000305511"/>
    </source>
</evidence>
<accession>A0A140GDH7</accession>
<reference evidence="4 5" key="2">
    <citation type="submission" date="2019-02" db="EMBL/GenBank/DDBJ databases">
        <title>Bacteria dissemination in different level of health care in South Africa: the effectiveness of infections prevention and control.</title>
        <authorList>
            <person name="Shobo C."/>
            <person name="Amoako D.G."/>
            <person name="Allam M."/>
            <person name="Ismail A."/>
            <person name="Bester L.A."/>
            <person name="Essack S.Y."/>
        </authorList>
    </citation>
    <scope>NUCLEOTIDE SEQUENCE [LARGE SCALE GENOMIC DNA]</scope>
    <source>
        <strain evidence="4 5">2SIL2</strain>
    </source>
</reference>
<evidence type="ECO:0000256" key="1">
    <source>
        <dbReference type="SAM" id="Coils"/>
    </source>
</evidence>
<feature type="coiled-coil region" evidence="1">
    <location>
        <begin position="92"/>
        <end position="119"/>
    </location>
</feature>
<dbReference type="InterPro" id="IPR046229">
    <property type="entry name" value="TnpC-like"/>
</dbReference>
<reference evidence="2" key="1">
    <citation type="journal article" date="2016" name="J. Antimicrob. Chemother.">
        <title>Genetic environment of the transferable oxazolidinone/phenicol resistance gene optrA in Enterococcus faecalis isolates of human and animal origin.</title>
        <authorList>
            <person name="He T."/>
            <person name="Shen Y."/>
            <person name="Schwarz S."/>
            <person name="Cai J."/>
            <person name="Lv Y."/>
            <person name="Li J."/>
            <person name="Fessler A.T."/>
            <person name="Zhang R."/>
            <person name="Wu C."/>
            <person name="Shen J."/>
            <person name="Wang Y."/>
        </authorList>
    </citation>
    <scope>NUCLEOTIDE SEQUENCE</scope>
    <source>
        <strain evidence="2">E016</strain>
        <strain evidence="3">G20</strain>
    </source>
</reference>
<proteinExistence type="predicted"/>
<dbReference type="EMBL" id="SIYF01000226">
    <property type="protein sequence ID" value="TKK84918.1"/>
    <property type="molecule type" value="Genomic_DNA"/>
</dbReference>
<evidence type="ECO:0000313" key="3">
    <source>
        <dbReference type="EMBL" id="AMM74654.1"/>
    </source>
</evidence>
<dbReference type="EMBL" id="KT862784">
    <property type="protein sequence ID" value="AMM74654.1"/>
    <property type="molecule type" value="Genomic_DNA"/>
</dbReference>
<organism evidence="2">
    <name type="scientific">Enterococcus faecalis</name>
    <name type="common">Streptococcus faecalis</name>
    <dbReference type="NCBI Taxonomy" id="1351"/>
    <lineage>
        <taxon>Bacteria</taxon>
        <taxon>Bacillati</taxon>
        <taxon>Bacillota</taxon>
        <taxon>Bacilli</taxon>
        <taxon>Lactobacillales</taxon>
        <taxon>Enterococcaceae</taxon>
        <taxon>Enterococcus</taxon>
    </lineage>
</organism>
<dbReference type="EMBL" id="KT862781">
    <property type="protein sequence ID" value="AMM74619.1"/>
    <property type="molecule type" value="Genomic_DNA"/>
</dbReference>
<dbReference type="RefSeq" id="WP_000619629.1">
    <property type="nucleotide sequence ID" value="NZ_AP027302.1"/>
</dbReference>
<sequence length="121" mass="14064">MIRKGNTTAIVQLAKDKSEKTRIRVEKTISEMALKEEKINFNSVAQKANVSKSWLYKQKDIRTRVETLRGMQISELTPRKPSKSPRSEDVLIKTLKSRIKALEEENERLKDQVQKLHGKLF</sequence>
<gene>
    <name evidence="2" type="primary">tnpC</name>
    <name evidence="4" type="ORF">EY666_09640</name>
</gene>
<dbReference type="AlphaFoldDB" id="A0A140GDH7"/>
<evidence type="ECO:0000313" key="2">
    <source>
        <dbReference type="EMBL" id="AMM74619.1"/>
    </source>
</evidence>
<keyword evidence="1" id="KW-0175">Coiled coil</keyword>
<evidence type="ECO:0000313" key="4">
    <source>
        <dbReference type="EMBL" id="TKK84918.1"/>
    </source>
</evidence>
<name>A0A140GDH7_ENTFL</name>